<comment type="similarity">
    <text evidence="2 7">Belongs to the DMRL synthase family.</text>
</comment>
<feature type="binding site" evidence="7">
    <location>
        <begin position="90"/>
        <end position="91"/>
    </location>
    <ligand>
        <name>(2S)-2-hydroxy-3-oxobutyl phosphate</name>
        <dbReference type="ChEBI" id="CHEBI:58830"/>
    </ligand>
</feature>
<dbReference type="GO" id="GO:0009231">
    <property type="term" value="P:riboflavin biosynthetic process"/>
    <property type="evidence" value="ECO:0007669"/>
    <property type="project" value="UniProtKB-UniRule"/>
</dbReference>
<comment type="caution">
    <text evidence="8">The sequence shown here is derived from an EMBL/GenBank/DDBJ whole genome shotgun (WGS) entry which is preliminary data.</text>
</comment>
<dbReference type="PANTHER" id="PTHR21058">
    <property type="entry name" value="6,7-DIMETHYL-8-RIBITYLLUMAZINE SYNTHASE DMRL SYNTHASE LUMAZINE SYNTHASE"/>
    <property type="match status" value="1"/>
</dbReference>
<sequence>MSTELPPRQRPTGTRAKICIVASEYNEQYTQALVDNCSEELEAVLPAVRLEIIRVPGAFEIPVTIKSVLSRSPEKRPDAVVALGVILRGSTDHADLIGSTITQALMQVALEFTTPVIHEVLLLNDEKQAFARCIASQLNRGREAARTAARMAELFLNSLSRQ</sequence>
<dbReference type="CDD" id="cd09209">
    <property type="entry name" value="Lumazine_synthase-I"/>
    <property type="match status" value="1"/>
</dbReference>
<dbReference type="Pfam" id="PF00885">
    <property type="entry name" value="DMRL_synthase"/>
    <property type="match status" value="1"/>
</dbReference>
<dbReference type="InterPro" id="IPR036467">
    <property type="entry name" value="LS/RS_sf"/>
</dbReference>
<dbReference type="Proteomes" id="UP000236000">
    <property type="component" value="Unassembled WGS sequence"/>
</dbReference>
<evidence type="ECO:0000256" key="1">
    <source>
        <dbReference type="ARBA" id="ARBA00004917"/>
    </source>
</evidence>
<evidence type="ECO:0000256" key="2">
    <source>
        <dbReference type="ARBA" id="ARBA00007424"/>
    </source>
</evidence>
<dbReference type="InterPro" id="IPR002180">
    <property type="entry name" value="LS/RS"/>
</dbReference>
<keyword evidence="4 7" id="KW-0686">Riboflavin biosynthesis</keyword>
<evidence type="ECO:0000256" key="4">
    <source>
        <dbReference type="ARBA" id="ARBA00022619"/>
    </source>
</evidence>
<feature type="binding site" evidence="7">
    <location>
        <begin position="85"/>
        <end position="87"/>
    </location>
    <ligand>
        <name>5-amino-6-(D-ribitylamino)uracil</name>
        <dbReference type="ChEBI" id="CHEBI:15934"/>
    </ligand>
</feature>
<dbReference type="InterPro" id="IPR034964">
    <property type="entry name" value="LS"/>
</dbReference>
<feature type="binding site" evidence="7">
    <location>
        <position position="132"/>
    </location>
    <ligand>
        <name>(2S)-2-hydroxy-3-oxobutyl phosphate</name>
        <dbReference type="ChEBI" id="CHEBI:58830"/>
    </ligand>
</feature>
<name>A0A2N8HG89_9BACT</name>
<dbReference type="AlphaFoldDB" id="A0A2N8HG89"/>
<dbReference type="RefSeq" id="WP_102711918.1">
    <property type="nucleotide sequence ID" value="NZ_CABMLK010000002.1"/>
</dbReference>
<evidence type="ECO:0000313" key="8">
    <source>
        <dbReference type="EMBL" id="PNC19753.1"/>
    </source>
</evidence>
<comment type="pathway">
    <text evidence="1 7">Cofactor biosynthesis; riboflavin biosynthesis; riboflavin from 2-hydroxy-3-oxobutyl phosphate and 5-amino-6-(D-ribitylamino)uracil: step 1/2.</text>
</comment>
<dbReference type="SUPFAM" id="SSF52121">
    <property type="entry name" value="Lumazine synthase"/>
    <property type="match status" value="1"/>
</dbReference>
<evidence type="ECO:0000256" key="6">
    <source>
        <dbReference type="ARBA" id="ARBA00048785"/>
    </source>
</evidence>
<accession>A0A2N8HG89</accession>
<comment type="function">
    <text evidence="7">Catalyzes the formation of 6,7-dimethyl-8-ribityllumazine by condensation of 5-amino-6-(D-ribitylamino)uracil with 3,4-dihydroxy-2-butanone 4-phosphate. This is the penultimate step in the biosynthesis of riboflavin.</text>
</comment>
<dbReference type="EMBL" id="PJKA01000003">
    <property type="protein sequence ID" value="PNC19753.1"/>
    <property type="molecule type" value="Genomic_DNA"/>
</dbReference>
<reference evidence="8 9" key="1">
    <citation type="journal article" date="2017" name="BMC Genomics">
        <title>Genome sequencing of 39 Akkermansia muciniphila isolates reveals its population structure, genomic and functional diverisity, and global distribution in mammalian gut microbiotas.</title>
        <authorList>
            <person name="Guo X."/>
            <person name="Li S."/>
            <person name="Zhang J."/>
            <person name="Wu F."/>
            <person name="Li X."/>
            <person name="Wu D."/>
            <person name="Zhang M."/>
            <person name="Ou Z."/>
            <person name="Jie Z."/>
            <person name="Yan Q."/>
            <person name="Li P."/>
            <person name="Yi J."/>
            <person name="Peng Y."/>
        </authorList>
    </citation>
    <scope>NUCLEOTIDE SEQUENCE [LARGE SCALE GENOMIC DNA]</scope>
    <source>
        <strain evidence="8 9">GP24</strain>
    </source>
</reference>
<dbReference type="NCBIfam" id="TIGR00114">
    <property type="entry name" value="lumazine-synth"/>
    <property type="match status" value="1"/>
</dbReference>
<proteinExistence type="inferred from homology"/>
<evidence type="ECO:0000313" key="9">
    <source>
        <dbReference type="Proteomes" id="UP000236000"/>
    </source>
</evidence>
<dbReference type="HAMAP" id="MF_00178">
    <property type="entry name" value="Lumazine_synth"/>
    <property type="match status" value="1"/>
</dbReference>
<feature type="binding site" evidence="7">
    <location>
        <position position="25"/>
    </location>
    <ligand>
        <name>5-amino-6-(D-ribitylamino)uracil</name>
        <dbReference type="ChEBI" id="CHEBI:15934"/>
    </ligand>
</feature>
<protein>
    <recommendedName>
        <fullName evidence="3 7">6,7-dimethyl-8-ribityllumazine synthase</fullName>
        <shortName evidence="7">DMRL synthase</shortName>
        <shortName evidence="7">LS</shortName>
        <shortName evidence="7">Lumazine synthase</shortName>
        <ecNumber evidence="3 7">2.5.1.78</ecNumber>
    </recommendedName>
</protein>
<keyword evidence="5 7" id="KW-0808">Transferase</keyword>
<feature type="binding site" evidence="7">
    <location>
        <position position="118"/>
    </location>
    <ligand>
        <name>5-amino-6-(D-ribitylamino)uracil</name>
        <dbReference type="ChEBI" id="CHEBI:15934"/>
    </ligand>
</feature>
<dbReference type="EC" id="2.5.1.78" evidence="3 7"/>
<feature type="active site" description="Proton donor" evidence="7">
    <location>
        <position position="93"/>
    </location>
</feature>
<dbReference type="GO" id="GO:0009349">
    <property type="term" value="C:riboflavin synthase complex"/>
    <property type="evidence" value="ECO:0007669"/>
    <property type="project" value="UniProtKB-UniRule"/>
</dbReference>
<dbReference type="Gene3D" id="3.40.50.960">
    <property type="entry name" value="Lumazine/riboflavin synthase"/>
    <property type="match status" value="1"/>
</dbReference>
<evidence type="ECO:0000256" key="5">
    <source>
        <dbReference type="ARBA" id="ARBA00022679"/>
    </source>
</evidence>
<organism evidence="8 9">
    <name type="scientific">Akkermansia muciniphila</name>
    <dbReference type="NCBI Taxonomy" id="239935"/>
    <lineage>
        <taxon>Bacteria</taxon>
        <taxon>Pseudomonadati</taxon>
        <taxon>Verrucomicrobiota</taxon>
        <taxon>Verrucomicrobiia</taxon>
        <taxon>Verrucomicrobiales</taxon>
        <taxon>Akkermansiaceae</taxon>
        <taxon>Akkermansia</taxon>
    </lineage>
</organism>
<dbReference type="UniPathway" id="UPA00275">
    <property type="reaction ID" value="UER00404"/>
</dbReference>
<gene>
    <name evidence="7 8" type="primary">ribH</name>
    <name evidence="8" type="ORF">CXU22_01710</name>
</gene>
<feature type="binding site" evidence="7">
    <location>
        <begin position="58"/>
        <end position="60"/>
    </location>
    <ligand>
        <name>5-amino-6-(D-ribitylamino)uracil</name>
        <dbReference type="ChEBI" id="CHEBI:15934"/>
    </ligand>
</feature>
<comment type="catalytic activity">
    <reaction evidence="6 7">
        <text>(2S)-2-hydroxy-3-oxobutyl phosphate + 5-amino-6-(D-ribitylamino)uracil = 6,7-dimethyl-8-(1-D-ribityl)lumazine + phosphate + 2 H2O + H(+)</text>
        <dbReference type="Rhea" id="RHEA:26152"/>
        <dbReference type="ChEBI" id="CHEBI:15377"/>
        <dbReference type="ChEBI" id="CHEBI:15378"/>
        <dbReference type="ChEBI" id="CHEBI:15934"/>
        <dbReference type="ChEBI" id="CHEBI:43474"/>
        <dbReference type="ChEBI" id="CHEBI:58201"/>
        <dbReference type="ChEBI" id="CHEBI:58830"/>
        <dbReference type="EC" id="2.5.1.78"/>
    </reaction>
</comment>
<evidence type="ECO:0000256" key="3">
    <source>
        <dbReference type="ARBA" id="ARBA00012664"/>
    </source>
</evidence>
<evidence type="ECO:0000256" key="7">
    <source>
        <dbReference type="HAMAP-Rule" id="MF_00178"/>
    </source>
</evidence>
<dbReference type="GO" id="GO:0000906">
    <property type="term" value="F:6,7-dimethyl-8-ribityllumazine synthase activity"/>
    <property type="evidence" value="ECO:0007669"/>
    <property type="project" value="UniProtKB-UniRule"/>
</dbReference>
<dbReference type="OrthoDB" id="9809709at2"/>
<dbReference type="PANTHER" id="PTHR21058:SF0">
    <property type="entry name" value="6,7-DIMETHYL-8-RIBITYLLUMAZINE SYNTHASE"/>
    <property type="match status" value="1"/>
</dbReference>